<evidence type="ECO:0000313" key="2">
    <source>
        <dbReference type="EMBL" id="OEL21961.1"/>
    </source>
</evidence>
<keyword evidence="3" id="KW-1185">Reference proteome</keyword>
<dbReference type="Proteomes" id="UP000095767">
    <property type="component" value="Unassembled WGS sequence"/>
</dbReference>
<name>A0A1E5VA32_9POAL</name>
<feature type="region of interest" description="Disordered" evidence="1">
    <location>
        <begin position="131"/>
        <end position="153"/>
    </location>
</feature>
<organism evidence="2 3">
    <name type="scientific">Dichanthelium oligosanthes</name>
    <dbReference type="NCBI Taxonomy" id="888268"/>
    <lineage>
        <taxon>Eukaryota</taxon>
        <taxon>Viridiplantae</taxon>
        <taxon>Streptophyta</taxon>
        <taxon>Embryophyta</taxon>
        <taxon>Tracheophyta</taxon>
        <taxon>Spermatophyta</taxon>
        <taxon>Magnoliopsida</taxon>
        <taxon>Liliopsida</taxon>
        <taxon>Poales</taxon>
        <taxon>Poaceae</taxon>
        <taxon>PACMAD clade</taxon>
        <taxon>Panicoideae</taxon>
        <taxon>Panicodae</taxon>
        <taxon>Paniceae</taxon>
        <taxon>Dichantheliinae</taxon>
        <taxon>Dichanthelium</taxon>
    </lineage>
</organism>
<dbReference type="EMBL" id="LWDX02046685">
    <property type="protein sequence ID" value="OEL21961.1"/>
    <property type="molecule type" value="Genomic_DNA"/>
</dbReference>
<accession>A0A1E5VA32</accession>
<evidence type="ECO:0000313" key="3">
    <source>
        <dbReference type="Proteomes" id="UP000095767"/>
    </source>
</evidence>
<feature type="compositionally biased region" description="Basic and acidic residues" evidence="1">
    <location>
        <begin position="137"/>
        <end position="147"/>
    </location>
</feature>
<protein>
    <submittedName>
        <fullName evidence="2">Uncharacterized protein</fullName>
    </submittedName>
</protein>
<dbReference type="PANTHER" id="PTHR33026">
    <property type="entry name" value="OS06G0360600 PROTEIN"/>
    <property type="match status" value="1"/>
</dbReference>
<evidence type="ECO:0000256" key="1">
    <source>
        <dbReference type="SAM" id="MobiDB-lite"/>
    </source>
</evidence>
<sequence length="153" mass="16948">MLNLVEMLQRSGVIGLGLCWTFFSHRIQSLKARVHPLWEYTDHSNPTRESEEELALSKVVARVADMLAVDDAASMFDGHPSPRSLAHCPPNVSLPTLFAFVELIVDLLPYPTFCVIAALGRIAFLPAPPRGQGEEEVYCRRGSQKEEEGAEEG</sequence>
<proteinExistence type="predicted"/>
<comment type="caution">
    <text evidence="2">The sequence shown here is derived from an EMBL/GenBank/DDBJ whole genome shotgun (WGS) entry which is preliminary data.</text>
</comment>
<dbReference type="PANTHER" id="PTHR33026:SF7">
    <property type="entry name" value="OS03G0100275 PROTEIN"/>
    <property type="match status" value="1"/>
</dbReference>
<reference evidence="2 3" key="1">
    <citation type="submission" date="2016-09" db="EMBL/GenBank/DDBJ databases">
        <title>The draft genome of Dichanthelium oligosanthes: A C3 panicoid grass species.</title>
        <authorList>
            <person name="Studer A.J."/>
            <person name="Schnable J.C."/>
            <person name="Brutnell T.P."/>
        </authorList>
    </citation>
    <scope>NUCLEOTIDE SEQUENCE [LARGE SCALE GENOMIC DNA]</scope>
    <source>
        <strain evidence="3">cv. Kellogg 1175</strain>
        <tissue evidence="2">Leaf</tissue>
    </source>
</reference>
<dbReference type="AlphaFoldDB" id="A0A1E5VA32"/>
<gene>
    <name evidence="2" type="ORF">BAE44_0017020</name>
</gene>